<evidence type="ECO:0000313" key="3">
    <source>
        <dbReference type="Proteomes" id="UP000295341"/>
    </source>
</evidence>
<accession>A0A4S3JZP6</accession>
<evidence type="ECO:0000313" key="2">
    <source>
        <dbReference type="EMBL" id="TDU28518.1"/>
    </source>
</evidence>
<dbReference type="Proteomes" id="UP000295341">
    <property type="component" value="Unassembled WGS sequence"/>
</dbReference>
<comment type="caution">
    <text evidence="2">The sequence shown here is derived from an EMBL/GenBank/DDBJ whole genome shotgun (WGS) entry which is preliminary data.</text>
</comment>
<feature type="compositionally biased region" description="Basic and acidic residues" evidence="1">
    <location>
        <begin position="64"/>
        <end position="74"/>
    </location>
</feature>
<gene>
    <name evidence="2" type="ORF">DFR24_2890</name>
</gene>
<name>A0A4S3JZP6_9GAMM</name>
<feature type="compositionally biased region" description="Basic and acidic residues" evidence="1">
    <location>
        <begin position="83"/>
        <end position="97"/>
    </location>
</feature>
<dbReference type="AlphaFoldDB" id="A0A4S3JZP6"/>
<feature type="region of interest" description="Disordered" evidence="1">
    <location>
        <begin position="64"/>
        <end position="97"/>
    </location>
</feature>
<protein>
    <submittedName>
        <fullName evidence="2">Uncharacterized protein</fullName>
    </submittedName>
</protein>
<dbReference type="RefSeq" id="WP_133882060.1">
    <property type="nucleotide sequence ID" value="NZ_MWIN01000037.1"/>
</dbReference>
<keyword evidence="3" id="KW-1185">Reference proteome</keyword>
<organism evidence="2 3">
    <name type="scientific">Panacagrimonas perspica</name>
    <dbReference type="NCBI Taxonomy" id="381431"/>
    <lineage>
        <taxon>Bacteria</taxon>
        <taxon>Pseudomonadati</taxon>
        <taxon>Pseudomonadota</taxon>
        <taxon>Gammaproteobacteria</taxon>
        <taxon>Nevskiales</taxon>
        <taxon>Nevskiaceae</taxon>
        <taxon>Panacagrimonas</taxon>
    </lineage>
</organism>
<evidence type="ECO:0000256" key="1">
    <source>
        <dbReference type="SAM" id="MobiDB-lite"/>
    </source>
</evidence>
<proteinExistence type="predicted"/>
<dbReference type="EMBL" id="SOBT01000009">
    <property type="protein sequence ID" value="TDU28518.1"/>
    <property type="molecule type" value="Genomic_DNA"/>
</dbReference>
<reference evidence="2 3" key="1">
    <citation type="submission" date="2019-03" db="EMBL/GenBank/DDBJ databases">
        <title>Genomic Encyclopedia of Type Strains, Phase IV (KMG-IV): sequencing the most valuable type-strain genomes for metagenomic binning, comparative biology and taxonomic classification.</title>
        <authorList>
            <person name="Goeker M."/>
        </authorList>
    </citation>
    <scope>NUCLEOTIDE SEQUENCE [LARGE SCALE GENOMIC DNA]</scope>
    <source>
        <strain evidence="2 3">DSM 26377</strain>
    </source>
</reference>
<dbReference type="OrthoDB" id="8453460at2"/>
<sequence length="252" mass="28407">MIETLMRPLSIRTLLPSLGSTLLLMMSGLCIGSAQAQDVFGMLEAHAAMSAQAQYAADAHSRYSSRYDDNDRGSSSRPAPRKLSPEELKELEDYSKKKQAEEDAKYQRWLNGSWDFFQSREPAEPGEWCTAMYQNRDGIIALSGFDKSWDGALLMFTGEKIPQPRKFREITATLTQTGDAPAKVQVYNYARDPRMHKFGTLVFAVPTMKAALAGMTDELEFAIAIDDKEVFRMAWKEGLKAADELRKCVRKR</sequence>